<reference evidence="2" key="1">
    <citation type="journal article" date="2022" name="Genome Biol. Evol.">
        <title>A New Gene Family Diagnostic for Intracellular Biomineralization of Amorphous Ca Carbonates by Cyanobacteria.</title>
        <authorList>
            <person name="Benzerara K."/>
            <person name="Duprat E."/>
            <person name="Bitard-Feildel T."/>
            <person name="Caumes G."/>
            <person name="Cassier-Chauvat C."/>
            <person name="Chauvat F."/>
            <person name="Dezi M."/>
            <person name="Diop S.I."/>
            <person name="Gaschignard G."/>
            <person name="Gorgen S."/>
            <person name="Gugger M."/>
            <person name="Lopez-Garcia P."/>
            <person name="Millet M."/>
            <person name="Skouri-Panet F."/>
            <person name="Moreira D."/>
            <person name="Callebaut I."/>
        </authorList>
    </citation>
    <scope>NUCLEOTIDE SEQUENCE</scope>
    <source>
        <strain evidence="2">G9</strain>
    </source>
</reference>
<keyword evidence="2" id="KW-0378">Hydrolase</keyword>
<dbReference type="InterPro" id="IPR000073">
    <property type="entry name" value="AB_hydrolase_1"/>
</dbReference>
<accession>A0ABT6F2Y4</accession>
<organism evidence="2 3">
    <name type="scientific">Candidatus Synechococcus calcipolaris G9</name>
    <dbReference type="NCBI Taxonomy" id="1497997"/>
    <lineage>
        <taxon>Bacteria</taxon>
        <taxon>Bacillati</taxon>
        <taxon>Cyanobacteriota</taxon>
        <taxon>Cyanophyceae</taxon>
        <taxon>Synechococcales</taxon>
        <taxon>Synechococcaceae</taxon>
        <taxon>Synechococcus</taxon>
    </lineage>
</organism>
<dbReference type="Pfam" id="PF12697">
    <property type="entry name" value="Abhydrolase_6"/>
    <property type="match status" value="1"/>
</dbReference>
<dbReference type="InterPro" id="IPR029058">
    <property type="entry name" value="AB_hydrolase_fold"/>
</dbReference>
<dbReference type="Gene3D" id="3.40.50.1820">
    <property type="entry name" value="alpha/beta hydrolase"/>
    <property type="match status" value="1"/>
</dbReference>
<dbReference type="PANTHER" id="PTHR46438">
    <property type="entry name" value="ALPHA/BETA-HYDROLASES SUPERFAMILY PROTEIN"/>
    <property type="match status" value="1"/>
</dbReference>
<proteinExistence type="predicted"/>
<reference evidence="2" key="2">
    <citation type="submission" date="2022-01" db="EMBL/GenBank/DDBJ databases">
        <authorList>
            <person name="Zivanovic Y."/>
            <person name="Moreira D."/>
            <person name="Lopez-Garcia P."/>
        </authorList>
    </citation>
    <scope>NUCLEOTIDE SEQUENCE</scope>
    <source>
        <strain evidence="2">G9</strain>
    </source>
</reference>
<dbReference type="PANTHER" id="PTHR46438:SF2">
    <property type="entry name" value="ALPHA_BETA-HYDROLASES SUPERFAMILY PROTEIN"/>
    <property type="match status" value="1"/>
</dbReference>
<evidence type="ECO:0000313" key="3">
    <source>
        <dbReference type="Proteomes" id="UP001154265"/>
    </source>
</evidence>
<dbReference type="GO" id="GO:0016787">
    <property type="term" value="F:hydrolase activity"/>
    <property type="evidence" value="ECO:0007669"/>
    <property type="project" value="UniProtKB-KW"/>
</dbReference>
<evidence type="ECO:0000259" key="1">
    <source>
        <dbReference type="Pfam" id="PF12697"/>
    </source>
</evidence>
<dbReference type="EMBL" id="JAKKUT010000008">
    <property type="protein sequence ID" value="MDG2992143.1"/>
    <property type="molecule type" value="Genomic_DNA"/>
</dbReference>
<feature type="domain" description="AB hydrolase-1" evidence="1">
    <location>
        <begin position="48"/>
        <end position="296"/>
    </location>
</feature>
<dbReference type="Proteomes" id="UP001154265">
    <property type="component" value="Unassembled WGS sequence"/>
</dbReference>
<evidence type="ECO:0000313" key="2">
    <source>
        <dbReference type="EMBL" id="MDG2992143.1"/>
    </source>
</evidence>
<sequence length="314" mass="35579">MKVPPIQILSLFPMVNSAIAPNFKTYDWQTYSCAYYQSGDSNSAATPLLLIHPIGVGLSARFWDRFCRNWVEGGNDRPIFAPDLLGCGKSAMPHATYLPEDWASQLAFFIKEVIGQPVIVVVQGALLPVALELVHYHPEQVKGLVFSGPPAWPLMIEDTADWLQRIRWNLFDSPLGWGFYVYACQEGFLRQFSIDQLFARAEDVDREWLDTLREGCQSFESRHAVYAFLSGFWRRDYRKIMAAIAQPVLVLMGDEASSISREGDQETPDQRLAAYETALSQVQLESMPGRNVLPYESTVAFVTFVRSFIANYQI</sequence>
<gene>
    <name evidence="2" type="ORF">L3556_14565</name>
</gene>
<comment type="caution">
    <text evidence="2">The sequence shown here is derived from an EMBL/GenBank/DDBJ whole genome shotgun (WGS) entry which is preliminary data.</text>
</comment>
<keyword evidence="3" id="KW-1185">Reference proteome</keyword>
<name>A0ABT6F2Y4_9SYNE</name>
<protein>
    <submittedName>
        <fullName evidence="2">Alpha/beta hydrolase</fullName>
    </submittedName>
</protein>
<dbReference type="SUPFAM" id="SSF53474">
    <property type="entry name" value="alpha/beta-Hydrolases"/>
    <property type="match status" value="1"/>
</dbReference>